<dbReference type="PROSITE" id="PS01031">
    <property type="entry name" value="SHSP"/>
    <property type="match status" value="2"/>
</dbReference>
<dbReference type="GO" id="GO:0042026">
    <property type="term" value="P:protein refolding"/>
    <property type="evidence" value="ECO:0007669"/>
    <property type="project" value="TreeGrafter"/>
</dbReference>
<organism evidence="6">
    <name type="scientific">Hyalella azteca</name>
    <name type="common">Amphipod</name>
    <dbReference type="NCBI Taxonomy" id="294128"/>
    <lineage>
        <taxon>Eukaryota</taxon>
        <taxon>Metazoa</taxon>
        <taxon>Ecdysozoa</taxon>
        <taxon>Arthropoda</taxon>
        <taxon>Crustacea</taxon>
        <taxon>Multicrustacea</taxon>
        <taxon>Malacostraca</taxon>
        <taxon>Eumalacostraca</taxon>
        <taxon>Peracarida</taxon>
        <taxon>Amphipoda</taxon>
        <taxon>Senticaudata</taxon>
        <taxon>Talitrida</taxon>
        <taxon>Talitroidea</taxon>
        <taxon>Hyalellidae</taxon>
        <taxon>Hyalella</taxon>
    </lineage>
</organism>
<dbReference type="EMBL" id="JQDR03009689">
    <property type="protein sequence ID" value="KAA0195373.1"/>
    <property type="molecule type" value="Genomic_DNA"/>
</dbReference>
<dbReference type="Pfam" id="PF00011">
    <property type="entry name" value="HSP20"/>
    <property type="match status" value="2"/>
</dbReference>
<reference evidence="6" key="2">
    <citation type="journal article" date="2018" name="Environ. Sci. Technol.">
        <title>The Toxicogenome of Hyalella azteca: A Model for Sediment Ecotoxicology and Evolutionary Toxicology.</title>
        <authorList>
            <person name="Poynton H.C."/>
            <person name="Hasenbein S."/>
            <person name="Benoit J.B."/>
            <person name="Sepulveda M.S."/>
            <person name="Poelchau M.F."/>
            <person name="Hughes D.S.T."/>
            <person name="Murali S.C."/>
            <person name="Chen S."/>
            <person name="Glastad K.M."/>
            <person name="Goodisman M.A.D."/>
            <person name="Werren J.H."/>
            <person name="Vineis J.H."/>
            <person name="Bowen J.L."/>
            <person name="Friedrich M."/>
            <person name="Jones J."/>
            <person name="Robertson H.M."/>
            <person name="Feyereisen R."/>
            <person name="Mechler-Hickson A."/>
            <person name="Mathers N."/>
            <person name="Lee C.E."/>
            <person name="Colbourne J.K."/>
            <person name="Biales A."/>
            <person name="Johnston J.S."/>
            <person name="Wellborn G.A."/>
            <person name="Rosendale A.J."/>
            <person name="Cridge A.G."/>
            <person name="Munoz-Torres M.C."/>
            <person name="Bain P.A."/>
            <person name="Manny A.R."/>
            <person name="Major K.M."/>
            <person name="Lambert F.N."/>
            <person name="Vulpe C.D."/>
            <person name="Tuck P."/>
            <person name="Blalock B.J."/>
            <person name="Lin Y.Y."/>
            <person name="Smith M.E."/>
            <person name="Ochoa-Acuna H."/>
            <person name="Chen M.M."/>
            <person name="Childers C.P."/>
            <person name="Qu J."/>
            <person name="Dugan S."/>
            <person name="Lee S.L."/>
            <person name="Chao H."/>
            <person name="Dinh H."/>
            <person name="Han Y."/>
            <person name="Doddapaneni H."/>
            <person name="Worley K.C."/>
            <person name="Muzny D.M."/>
            <person name="Gibbs R.A."/>
            <person name="Richards S."/>
        </authorList>
    </citation>
    <scope>NUCLEOTIDE SEQUENCE</scope>
    <source>
        <strain evidence="6">HAZT.00-mixed</strain>
        <tissue evidence="6">Whole organism</tissue>
    </source>
</reference>
<evidence type="ECO:0000313" key="7">
    <source>
        <dbReference type="Proteomes" id="UP000694843"/>
    </source>
</evidence>
<dbReference type="GeneID" id="108681892"/>
<dbReference type="GO" id="GO:0009408">
    <property type="term" value="P:response to heat"/>
    <property type="evidence" value="ECO:0007669"/>
    <property type="project" value="TreeGrafter"/>
</dbReference>
<dbReference type="PANTHER" id="PTHR45640:SF26">
    <property type="entry name" value="RE23625P"/>
    <property type="match status" value="1"/>
</dbReference>
<dbReference type="Proteomes" id="UP000711488">
    <property type="component" value="Unassembled WGS sequence"/>
</dbReference>
<feature type="compositionally biased region" description="Polar residues" evidence="4">
    <location>
        <begin position="197"/>
        <end position="209"/>
    </location>
</feature>
<feature type="domain" description="SHSP" evidence="5">
    <location>
        <begin position="329"/>
        <end position="414"/>
    </location>
</feature>
<dbReference type="AlphaFoldDB" id="A0A6A0H1I4"/>
<evidence type="ECO:0000313" key="6">
    <source>
        <dbReference type="EMBL" id="KAA0195373.1"/>
    </source>
</evidence>
<proteinExistence type="inferred from homology"/>
<protein>
    <submittedName>
        <fullName evidence="8">Uncharacterized protein LOC108681892</fullName>
    </submittedName>
</protein>
<dbReference type="RefSeq" id="XP_018026461.1">
    <property type="nucleotide sequence ID" value="XM_018170972.2"/>
</dbReference>
<sequence>MSLAARLLPITRRGQFFEDDFFRDFQQDYSSAVHDVLDKYGGRSLLANQFSNYRKARQEGPQTDDSLAASISDTHEAYVIVLDMSDFVSGEITVRTKGLNAVVDAKVGATKQFHRVYPLPPNTNTDAVVVAMSDEGILTINAKKSDRQTKKLEASSSVDSSSRPGNGNSNFESSLKIDVGGDDQLSTAKAAEGSESAGVSDNSSAATKFTKQESSETGEYRELPISRRGQFFKDVFFENVWKDFDTAMEDMVSRQKQRREQRQQARIKRDEAMADVIQNILKEEEEQRRRYQAERLERQRKASQEMQAQLRLFTAPMSDRFRSYRTLRSWNSGEDSQASTVSVDGGNYKVVLDVKDFADGSLDLKCAGDTLTVTGSKAGISFKREFELPALGDPEKVTASLSADGVLTITAPKK</sequence>
<dbReference type="SUPFAM" id="SSF49764">
    <property type="entry name" value="HSP20-like chaperones"/>
    <property type="match status" value="2"/>
</dbReference>
<evidence type="ECO:0000256" key="4">
    <source>
        <dbReference type="SAM" id="MobiDB-lite"/>
    </source>
</evidence>
<feature type="region of interest" description="Disordered" evidence="4">
    <location>
        <begin position="145"/>
        <end position="221"/>
    </location>
</feature>
<dbReference type="InterPro" id="IPR001436">
    <property type="entry name" value="Alpha-crystallin/sHSP_animal"/>
</dbReference>
<evidence type="ECO:0000256" key="2">
    <source>
        <dbReference type="RuleBase" id="RU003616"/>
    </source>
</evidence>
<feature type="domain" description="SHSP" evidence="5">
    <location>
        <begin position="58"/>
        <end position="161"/>
    </location>
</feature>
<name>A0A6A0H1I4_HYAAZ</name>
<comment type="similarity">
    <text evidence="1 2">Belongs to the small heat shock protein (HSP20) family.</text>
</comment>
<accession>A0A6A0H1I4</accession>
<feature type="compositionally biased region" description="Basic and acidic residues" evidence="4">
    <location>
        <begin position="210"/>
        <end position="221"/>
    </location>
</feature>
<dbReference type="GO" id="GO:0005737">
    <property type="term" value="C:cytoplasm"/>
    <property type="evidence" value="ECO:0007669"/>
    <property type="project" value="TreeGrafter"/>
</dbReference>
<evidence type="ECO:0000313" key="8">
    <source>
        <dbReference type="RefSeq" id="XP_018026461.1"/>
    </source>
</evidence>
<dbReference type="OrthoDB" id="1431247at2759"/>
<dbReference type="CDD" id="cd06526">
    <property type="entry name" value="metazoan_ACD"/>
    <property type="match status" value="2"/>
</dbReference>
<dbReference type="Proteomes" id="UP000694843">
    <property type="component" value="Unplaced"/>
</dbReference>
<dbReference type="GO" id="GO:0051082">
    <property type="term" value="F:unfolded protein binding"/>
    <property type="evidence" value="ECO:0007669"/>
    <property type="project" value="TreeGrafter"/>
</dbReference>
<reference evidence="6" key="3">
    <citation type="submission" date="2019-06" db="EMBL/GenBank/DDBJ databases">
        <authorList>
            <person name="Poynton C."/>
            <person name="Hasenbein S."/>
            <person name="Benoit J.B."/>
            <person name="Sepulveda M.S."/>
            <person name="Poelchau M.F."/>
            <person name="Murali S.C."/>
            <person name="Chen S."/>
            <person name="Glastad K.M."/>
            <person name="Werren J.H."/>
            <person name="Vineis J.H."/>
            <person name="Bowen J.L."/>
            <person name="Friedrich M."/>
            <person name="Jones J."/>
            <person name="Robertson H.M."/>
            <person name="Feyereisen R."/>
            <person name="Mechler-Hickson A."/>
            <person name="Mathers N."/>
            <person name="Lee C.E."/>
            <person name="Colbourne J.K."/>
            <person name="Biales A."/>
            <person name="Johnston J.S."/>
            <person name="Wellborn G.A."/>
            <person name="Rosendale A.J."/>
            <person name="Cridge A.G."/>
            <person name="Munoz-Torres M.C."/>
            <person name="Bain P.A."/>
            <person name="Manny A.R."/>
            <person name="Major K.M."/>
            <person name="Lambert F.N."/>
            <person name="Vulpe C.D."/>
            <person name="Tuck P."/>
            <person name="Blalock B.J."/>
            <person name="Lin Y.-Y."/>
            <person name="Smith M.E."/>
            <person name="Ochoa-Acuna H."/>
            <person name="Chen M.-J.M."/>
            <person name="Childers C.P."/>
            <person name="Qu J."/>
            <person name="Dugan S."/>
            <person name="Lee S.L."/>
            <person name="Chao H."/>
            <person name="Dinh H."/>
            <person name="Han Y."/>
            <person name="Doddapaneni H."/>
            <person name="Worley K.C."/>
            <person name="Muzny D.M."/>
            <person name="Gibbs R.A."/>
            <person name="Richards S."/>
        </authorList>
    </citation>
    <scope>NUCLEOTIDE SEQUENCE</scope>
    <source>
        <strain evidence="6">HAZT.00-mixed</strain>
        <tissue evidence="6">Whole organism</tissue>
    </source>
</reference>
<keyword evidence="7" id="KW-1185">Reference proteome</keyword>
<feature type="compositionally biased region" description="Polar residues" evidence="4">
    <location>
        <begin position="154"/>
        <end position="173"/>
    </location>
</feature>
<reference evidence="6" key="1">
    <citation type="submission" date="2014-08" db="EMBL/GenBank/DDBJ databases">
        <authorList>
            <person name="Murali S."/>
            <person name="Richards S."/>
            <person name="Bandaranaike D."/>
            <person name="Bellair M."/>
            <person name="Blankenburg K."/>
            <person name="Chao H."/>
            <person name="Dinh H."/>
            <person name="Doddapaneni H."/>
            <person name="Dugan-Rocha S."/>
            <person name="Elkadiri S."/>
            <person name="Gnanaolivu R."/>
            <person name="Hughes D."/>
            <person name="Lee S."/>
            <person name="Li M."/>
            <person name="Ming W."/>
            <person name="Munidasa M."/>
            <person name="Muniz J."/>
            <person name="Nguyen L."/>
            <person name="Osuji N."/>
            <person name="Pu L.-L."/>
            <person name="Puazo M."/>
            <person name="Skinner E."/>
            <person name="Qu C."/>
            <person name="Quiroz J."/>
            <person name="Raj R."/>
            <person name="Weissenberger G."/>
            <person name="Xin Y."/>
            <person name="Zou X."/>
            <person name="Han Y."/>
            <person name="Worley K."/>
            <person name="Muzny D."/>
            <person name="Gibbs R."/>
        </authorList>
    </citation>
    <scope>NUCLEOTIDE SEQUENCE</scope>
    <source>
        <strain evidence="6">HAZT.00-mixed</strain>
        <tissue evidence="6">Whole organism</tissue>
    </source>
</reference>
<dbReference type="InterPro" id="IPR008978">
    <property type="entry name" value="HSP20-like_chaperone"/>
</dbReference>
<dbReference type="Gene3D" id="2.60.40.790">
    <property type="match status" value="2"/>
</dbReference>
<dbReference type="PANTHER" id="PTHR45640">
    <property type="entry name" value="HEAT SHOCK PROTEIN HSP-12.2-RELATED"/>
    <property type="match status" value="1"/>
</dbReference>
<dbReference type="GO" id="GO:0005634">
    <property type="term" value="C:nucleus"/>
    <property type="evidence" value="ECO:0007669"/>
    <property type="project" value="TreeGrafter"/>
</dbReference>
<reference evidence="8" key="4">
    <citation type="submission" date="2025-04" db="UniProtKB">
        <authorList>
            <consortium name="RefSeq"/>
        </authorList>
    </citation>
    <scope>IDENTIFICATION</scope>
    <source>
        <tissue evidence="8">Whole organism</tissue>
    </source>
</reference>
<evidence type="ECO:0000259" key="5">
    <source>
        <dbReference type="PROSITE" id="PS01031"/>
    </source>
</evidence>
<keyword evidence="3" id="KW-0175">Coiled coil</keyword>
<gene>
    <name evidence="8" type="primary">LOC108681892</name>
    <name evidence="6" type="ORF">HAZT_HAZT010393</name>
</gene>
<evidence type="ECO:0000256" key="3">
    <source>
        <dbReference type="SAM" id="Coils"/>
    </source>
</evidence>
<dbReference type="KEGG" id="hazt:108681892"/>
<feature type="coiled-coil region" evidence="3">
    <location>
        <begin position="267"/>
        <end position="301"/>
    </location>
</feature>
<dbReference type="InterPro" id="IPR002068">
    <property type="entry name" value="A-crystallin/Hsp20_dom"/>
</dbReference>
<evidence type="ECO:0000256" key="1">
    <source>
        <dbReference type="PROSITE-ProRule" id="PRU00285"/>
    </source>
</evidence>